<sequence>MWWKLLAAVLLAEVSHVVSHGMTTFQCPNGYYLSRFGSAYDGSERFYKFACSRFSASMLIFDEECTTTETASTENGDMYLSCGSDQYTVGIEMIENVAPGVNSWQLLCCHSDSIKIRTGDCIDTKFINDYRRSSSFSSSAQIIRRWQAMAENGDRRWWLQLCPVDIEVKKPEKESEIRARRQVPWQWSRGRFPPVIEDYNPMFLEQERQEERRRHRIFEENNRVQVFPASYAKPKLVAVPPFVPYSSSIDSEPTTVYKSRLDQLKDVAARRKFLLTTDVPSPAPSSSTTTQAPPTTTEHTRKSTTTTSSVQSTTSSKKHREKHTSALDYYDMYDDNFDKEKHTGPGGFLNGISDFLQNIQDGLSMAQIAFPQATTIKPKVTTEVPAFKIDTTEEDDSLTIDMKGPSISGHAFIQSGPMPDVPKEGKKRKTLSIPNMEGGTIENMLQMLGLCKGH</sequence>
<dbReference type="AlphaFoldDB" id="A0A4V6A100"/>
<name>A0A4V6A100_STECR</name>
<gene>
    <name evidence="7" type="ORF">L596_020672</name>
</gene>
<dbReference type="Pfam" id="PF14704">
    <property type="entry name" value="DERM"/>
    <property type="match status" value="1"/>
</dbReference>
<evidence type="ECO:0000313" key="7">
    <source>
        <dbReference type="EMBL" id="TKR73355.1"/>
    </source>
</evidence>
<dbReference type="EMBL" id="AZBU02000006">
    <property type="protein sequence ID" value="TKR73355.1"/>
    <property type="molecule type" value="Genomic_DNA"/>
</dbReference>
<protein>
    <submittedName>
        <fullName evidence="7">Uncharacterized protein</fullName>
    </submittedName>
</protein>
<feature type="chain" id="PRO_5020461416" evidence="6">
    <location>
        <begin position="20"/>
        <end position="454"/>
    </location>
</feature>
<evidence type="ECO:0000313" key="8">
    <source>
        <dbReference type="Proteomes" id="UP000298663"/>
    </source>
</evidence>
<comment type="subcellular location">
    <subcellularLocation>
        <location evidence="1">Secreted</location>
    </subcellularLocation>
</comment>
<evidence type="ECO:0000256" key="3">
    <source>
        <dbReference type="ARBA" id="ARBA00022525"/>
    </source>
</evidence>
<keyword evidence="4" id="KW-1015">Disulfide bond</keyword>
<dbReference type="OrthoDB" id="5811572at2759"/>
<evidence type="ECO:0000256" key="6">
    <source>
        <dbReference type="SAM" id="SignalP"/>
    </source>
</evidence>
<evidence type="ECO:0000256" key="1">
    <source>
        <dbReference type="ARBA" id="ARBA00004613"/>
    </source>
</evidence>
<dbReference type="Proteomes" id="UP000298663">
    <property type="component" value="Unassembled WGS sequence"/>
</dbReference>
<feature type="compositionally biased region" description="Low complexity" evidence="5">
    <location>
        <begin position="276"/>
        <end position="315"/>
    </location>
</feature>
<feature type="region of interest" description="Disordered" evidence="5">
    <location>
        <begin position="275"/>
        <end position="322"/>
    </location>
</feature>
<evidence type="ECO:0000256" key="5">
    <source>
        <dbReference type="SAM" id="MobiDB-lite"/>
    </source>
</evidence>
<keyword evidence="8" id="KW-1185">Reference proteome</keyword>
<keyword evidence="3" id="KW-0964">Secreted</keyword>
<keyword evidence="6" id="KW-0732">Signal</keyword>
<evidence type="ECO:0000256" key="4">
    <source>
        <dbReference type="ARBA" id="ARBA00023157"/>
    </source>
</evidence>
<organism evidence="7 8">
    <name type="scientific">Steinernema carpocapsae</name>
    <name type="common">Entomopathogenic nematode</name>
    <dbReference type="NCBI Taxonomy" id="34508"/>
    <lineage>
        <taxon>Eukaryota</taxon>
        <taxon>Metazoa</taxon>
        <taxon>Ecdysozoa</taxon>
        <taxon>Nematoda</taxon>
        <taxon>Chromadorea</taxon>
        <taxon>Rhabditida</taxon>
        <taxon>Tylenchina</taxon>
        <taxon>Panagrolaimomorpha</taxon>
        <taxon>Strongyloidoidea</taxon>
        <taxon>Steinernematidae</taxon>
        <taxon>Steinernema</taxon>
    </lineage>
</organism>
<comment type="caution">
    <text evidence="7">The sequence shown here is derived from an EMBL/GenBank/DDBJ whole genome shotgun (WGS) entry which is preliminary data.</text>
</comment>
<dbReference type="GO" id="GO:0005576">
    <property type="term" value="C:extracellular region"/>
    <property type="evidence" value="ECO:0007669"/>
    <property type="project" value="UniProtKB-SubCell"/>
</dbReference>
<comment type="similarity">
    <text evidence="2">Belongs to the dermatopontin family.</text>
</comment>
<proteinExistence type="inferred from homology"/>
<accession>A0A4V6A100</accession>
<reference evidence="7 8" key="2">
    <citation type="journal article" date="2019" name="G3 (Bethesda)">
        <title>Hybrid Assembly of the Genome of the Entomopathogenic Nematode Steinernema carpocapsae Identifies the X-Chromosome.</title>
        <authorList>
            <person name="Serra L."/>
            <person name="Macchietto M."/>
            <person name="Macias-Munoz A."/>
            <person name="McGill C.J."/>
            <person name="Rodriguez I.M."/>
            <person name="Rodriguez B."/>
            <person name="Murad R."/>
            <person name="Mortazavi A."/>
        </authorList>
    </citation>
    <scope>NUCLEOTIDE SEQUENCE [LARGE SCALE GENOMIC DNA]</scope>
    <source>
        <strain evidence="7 8">ALL</strain>
    </source>
</reference>
<reference evidence="7 8" key="1">
    <citation type="journal article" date="2015" name="Genome Biol.">
        <title>Comparative genomics of Steinernema reveals deeply conserved gene regulatory networks.</title>
        <authorList>
            <person name="Dillman A.R."/>
            <person name="Macchietto M."/>
            <person name="Porter C.F."/>
            <person name="Rogers A."/>
            <person name="Williams B."/>
            <person name="Antoshechkin I."/>
            <person name="Lee M.M."/>
            <person name="Goodwin Z."/>
            <person name="Lu X."/>
            <person name="Lewis E.E."/>
            <person name="Goodrich-Blair H."/>
            <person name="Stock S.P."/>
            <person name="Adams B.J."/>
            <person name="Sternberg P.W."/>
            <person name="Mortazavi A."/>
        </authorList>
    </citation>
    <scope>NUCLEOTIDE SEQUENCE [LARGE SCALE GENOMIC DNA]</scope>
    <source>
        <strain evidence="7 8">ALL</strain>
    </source>
</reference>
<dbReference type="InterPro" id="IPR026645">
    <property type="entry name" value="Dermatopontin"/>
</dbReference>
<feature type="signal peptide" evidence="6">
    <location>
        <begin position="1"/>
        <end position="19"/>
    </location>
</feature>
<evidence type="ECO:0000256" key="2">
    <source>
        <dbReference type="ARBA" id="ARBA00008712"/>
    </source>
</evidence>